<protein>
    <submittedName>
        <fullName evidence="2">Uncharacterized protein</fullName>
    </submittedName>
</protein>
<reference evidence="2" key="1">
    <citation type="journal article" date="2020" name="Nature">
        <title>Giant virus diversity and host interactions through global metagenomics.</title>
        <authorList>
            <person name="Schulz F."/>
            <person name="Roux S."/>
            <person name="Paez-Espino D."/>
            <person name="Jungbluth S."/>
            <person name="Walsh D.A."/>
            <person name="Denef V.J."/>
            <person name="McMahon K.D."/>
            <person name="Konstantinidis K.T."/>
            <person name="Eloe-Fadrosh E.A."/>
            <person name="Kyrpides N.C."/>
            <person name="Woyke T."/>
        </authorList>
    </citation>
    <scope>NUCLEOTIDE SEQUENCE</scope>
    <source>
        <strain evidence="2">GVMAG-M-3300025727-45</strain>
    </source>
</reference>
<dbReference type="AlphaFoldDB" id="A0A6C0J417"/>
<accession>A0A6C0J417</accession>
<proteinExistence type="predicted"/>
<evidence type="ECO:0000313" key="2">
    <source>
        <dbReference type="EMBL" id="QHT99520.1"/>
    </source>
</evidence>
<name>A0A6C0J417_9ZZZZ</name>
<sequence length="143" mass="16025">MFTLIILAAAIALIFYSISYEKFEQKAQKVQVKNVDELDNIDDQFNDITQGNIVSYANKQNPQGKQSKTHESTSIPVPIQGTPINDTIRSNIDLPVSNMFYFGNYLASSDCCPSNYTTDQGCVCWYPNSNNLRTQRANNAICP</sequence>
<feature type="region of interest" description="Disordered" evidence="1">
    <location>
        <begin position="58"/>
        <end position="80"/>
    </location>
</feature>
<evidence type="ECO:0000256" key="1">
    <source>
        <dbReference type="SAM" id="MobiDB-lite"/>
    </source>
</evidence>
<dbReference type="EMBL" id="MN740310">
    <property type="protein sequence ID" value="QHT99520.1"/>
    <property type="molecule type" value="Genomic_DNA"/>
</dbReference>
<organism evidence="2">
    <name type="scientific">viral metagenome</name>
    <dbReference type="NCBI Taxonomy" id="1070528"/>
    <lineage>
        <taxon>unclassified sequences</taxon>
        <taxon>metagenomes</taxon>
        <taxon>organismal metagenomes</taxon>
    </lineage>
</organism>